<sequence>MAVYVIAPVAGRESTLKKPPNGRARQMTIAGSKGPKEWQLNWKSTVIQIGAFDIQLTRCKRAAHWRSERATRRCRRPELYISGYKRAPQH</sequence>
<evidence type="ECO:0000313" key="2">
    <source>
        <dbReference type="Proteomes" id="UP000054776"/>
    </source>
</evidence>
<dbReference type="EMBL" id="JYDH01000085">
    <property type="protein sequence ID" value="KRY33223.1"/>
    <property type="molecule type" value="Genomic_DNA"/>
</dbReference>
<name>A0A0V1B8C0_TRISP</name>
<protein>
    <submittedName>
        <fullName evidence="1">Uncharacterized protein</fullName>
    </submittedName>
</protein>
<dbReference type="Proteomes" id="UP000054776">
    <property type="component" value="Unassembled WGS sequence"/>
</dbReference>
<reference evidence="1 2" key="1">
    <citation type="submission" date="2015-01" db="EMBL/GenBank/DDBJ databases">
        <title>Evolution of Trichinella species and genotypes.</title>
        <authorList>
            <person name="Korhonen P.K."/>
            <person name="Edoardo P."/>
            <person name="Giuseppe L.R."/>
            <person name="Gasser R.B."/>
        </authorList>
    </citation>
    <scope>NUCLEOTIDE SEQUENCE [LARGE SCALE GENOMIC DNA]</scope>
    <source>
        <strain evidence="1">ISS3</strain>
    </source>
</reference>
<evidence type="ECO:0000313" key="1">
    <source>
        <dbReference type="EMBL" id="KRY33223.1"/>
    </source>
</evidence>
<organism evidence="1 2">
    <name type="scientific">Trichinella spiralis</name>
    <name type="common">Trichina worm</name>
    <dbReference type="NCBI Taxonomy" id="6334"/>
    <lineage>
        <taxon>Eukaryota</taxon>
        <taxon>Metazoa</taxon>
        <taxon>Ecdysozoa</taxon>
        <taxon>Nematoda</taxon>
        <taxon>Enoplea</taxon>
        <taxon>Dorylaimia</taxon>
        <taxon>Trichinellida</taxon>
        <taxon>Trichinellidae</taxon>
        <taxon>Trichinella</taxon>
    </lineage>
</organism>
<gene>
    <name evidence="1" type="ORF">T01_3250</name>
</gene>
<comment type="caution">
    <text evidence="1">The sequence shown here is derived from an EMBL/GenBank/DDBJ whole genome shotgun (WGS) entry which is preliminary data.</text>
</comment>
<proteinExistence type="predicted"/>
<dbReference type="InParanoid" id="A0A0V1B8C0"/>
<dbReference type="AlphaFoldDB" id="A0A0V1B8C0"/>
<keyword evidence="2" id="KW-1185">Reference proteome</keyword>
<accession>A0A0V1B8C0</accession>